<dbReference type="InterPro" id="IPR000182">
    <property type="entry name" value="GNAT_dom"/>
</dbReference>
<dbReference type="Gene3D" id="3.40.630.30">
    <property type="match status" value="1"/>
</dbReference>
<dbReference type="Proteomes" id="UP001231941">
    <property type="component" value="Unassembled WGS sequence"/>
</dbReference>
<name>A0ABT9J2C4_9BACL</name>
<evidence type="ECO:0000259" key="1">
    <source>
        <dbReference type="PROSITE" id="PS51186"/>
    </source>
</evidence>
<dbReference type="RefSeq" id="WP_305993080.1">
    <property type="nucleotide sequence ID" value="NZ_JAVAMP010000009.1"/>
</dbReference>
<dbReference type="PROSITE" id="PS51186">
    <property type="entry name" value="GNAT"/>
    <property type="match status" value="1"/>
</dbReference>
<dbReference type="Pfam" id="PF00583">
    <property type="entry name" value="Acetyltransf_1"/>
    <property type="match status" value="1"/>
</dbReference>
<evidence type="ECO:0000313" key="2">
    <source>
        <dbReference type="EMBL" id="MDP5275771.1"/>
    </source>
</evidence>
<accession>A0ABT9J2C4</accession>
<evidence type="ECO:0000313" key="3">
    <source>
        <dbReference type="Proteomes" id="UP001231941"/>
    </source>
</evidence>
<reference evidence="2 3" key="1">
    <citation type="submission" date="2023-08" db="EMBL/GenBank/DDBJ databases">
        <authorList>
            <person name="Park J.-S."/>
        </authorList>
    </citation>
    <scope>NUCLEOTIDE SEQUENCE [LARGE SCALE GENOMIC DNA]</scope>
    <source>
        <strain evidence="2 3">2205SS18-9</strain>
    </source>
</reference>
<comment type="caution">
    <text evidence="2">The sequence shown here is derived from an EMBL/GenBank/DDBJ whole genome shotgun (WGS) entry which is preliminary data.</text>
</comment>
<dbReference type="SUPFAM" id="SSF55729">
    <property type="entry name" value="Acyl-CoA N-acyltransferases (Nat)"/>
    <property type="match status" value="1"/>
</dbReference>
<sequence>MSIQLREVSKENWYDCTQLNVSEEQLKVFSFPVVYWIAESKYDDDLELRAVYSDDEIVGFIVYSSKPDQEKSYWIMAFMIDEKYQGKGYGKVAMEKLIEIMHTNYNCKKIMLGHRPNNFLAASFYESLGFKKKSDELIDGETVRVLVISDNKNICDSNYSLLTAHPHNLVEK</sequence>
<dbReference type="PANTHER" id="PTHR43617">
    <property type="entry name" value="L-AMINO ACID N-ACETYLTRANSFERASE"/>
    <property type="match status" value="1"/>
</dbReference>
<gene>
    <name evidence="2" type="ORF">Q5Y73_16800</name>
</gene>
<dbReference type="CDD" id="cd04301">
    <property type="entry name" value="NAT_SF"/>
    <property type="match status" value="1"/>
</dbReference>
<protein>
    <submittedName>
        <fullName evidence="2">GNAT family N-acetyltransferase</fullName>
    </submittedName>
</protein>
<keyword evidence="3" id="KW-1185">Reference proteome</keyword>
<dbReference type="InterPro" id="IPR050276">
    <property type="entry name" value="MshD_Acetyltransferase"/>
</dbReference>
<dbReference type="InterPro" id="IPR016181">
    <property type="entry name" value="Acyl_CoA_acyltransferase"/>
</dbReference>
<proteinExistence type="predicted"/>
<organism evidence="2 3">
    <name type="scientific">Chengkuizengella axinellae</name>
    <dbReference type="NCBI Taxonomy" id="3064388"/>
    <lineage>
        <taxon>Bacteria</taxon>
        <taxon>Bacillati</taxon>
        <taxon>Bacillota</taxon>
        <taxon>Bacilli</taxon>
        <taxon>Bacillales</taxon>
        <taxon>Paenibacillaceae</taxon>
        <taxon>Chengkuizengella</taxon>
    </lineage>
</organism>
<dbReference type="EMBL" id="JAVAMP010000009">
    <property type="protein sequence ID" value="MDP5275771.1"/>
    <property type="molecule type" value="Genomic_DNA"/>
</dbReference>
<feature type="domain" description="N-acetyltransferase" evidence="1">
    <location>
        <begin position="3"/>
        <end position="155"/>
    </location>
</feature>